<dbReference type="PANTHER" id="PTHR33337:SF40">
    <property type="entry name" value="CENP-V_GFA DOMAIN-CONTAINING PROTEIN-RELATED"/>
    <property type="match status" value="1"/>
</dbReference>
<evidence type="ECO:0000256" key="1">
    <source>
        <dbReference type="ARBA" id="ARBA00005495"/>
    </source>
</evidence>
<dbReference type="Pfam" id="PF04828">
    <property type="entry name" value="GFA"/>
    <property type="match status" value="1"/>
</dbReference>
<gene>
    <name evidence="6" type="ORF">GM658_12125</name>
</gene>
<protein>
    <submittedName>
        <fullName evidence="6">GFA family protein</fullName>
    </submittedName>
</protein>
<accession>A0A6L6QG63</accession>
<comment type="similarity">
    <text evidence="1">Belongs to the Gfa family.</text>
</comment>
<dbReference type="GO" id="GO:0016846">
    <property type="term" value="F:carbon-sulfur lyase activity"/>
    <property type="evidence" value="ECO:0007669"/>
    <property type="project" value="InterPro"/>
</dbReference>
<dbReference type="PROSITE" id="PS51891">
    <property type="entry name" value="CENP_V_GFA"/>
    <property type="match status" value="1"/>
</dbReference>
<evidence type="ECO:0000259" key="5">
    <source>
        <dbReference type="PROSITE" id="PS51891"/>
    </source>
</evidence>
<dbReference type="GO" id="GO:0046872">
    <property type="term" value="F:metal ion binding"/>
    <property type="evidence" value="ECO:0007669"/>
    <property type="project" value="UniProtKB-KW"/>
</dbReference>
<evidence type="ECO:0000256" key="4">
    <source>
        <dbReference type="ARBA" id="ARBA00023239"/>
    </source>
</evidence>
<evidence type="ECO:0000256" key="2">
    <source>
        <dbReference type="ARBA" id="ARBA00022723"/>
    </source>
</evidence>
<name>A0A6L6QG63_9BURK</name>
<keyword evidence="7" id="KW-1185">Reference proteome</keyword>
<dbReference type="Proteomes" id="UP000472320">
    <property type="component" value="Unassembled WGS sequence"/>
</dbReference>
<dbReference type="AlphaFoldDB" id="A0A6L6QG63"/>
<keyword evidence="3" id="KW-0862">Zinc</keyword>
<keyword evidence="2" id="KW-0479">Metal-binding</keyword>
<dbReference type="RefSeq" id="WP_155454295.1">
    <property type="nucleotide sequence ID" value="NZ_WNKX01000007.1"/>
</dbReference>
<evidence type="ECO:0000313" key="7">
    <source>
        <dbReference type="Proteomes" id="UP000472320"/>
    </source>
</evidence>
<keyword evidence="4" id="KW-0456">Lyase</keyword>
<dbReference type="SUPFAM" id="SSF51316">
    <property type="entry name" value="Mss4-like"/>
    <property type="match status" value="1"/>
</dbReference>
<evidence type="ECO:0000256" key="3">
    <source>
        <dbReference type="ARBA" id="ARBA00022833"/>
    </source>
</evidence>
<dbReference type="PANTHER" id="PTHR33337">
    <property type="entry name" value="GFA DOMAIN-CONTAINING PROTEIN"/>
    <property type="match status" value="1"/>
</dbReference>
<evidence type="ECO:0000313" key="6">
    <source>
        <dbReference type="EMBL" id="MTW11342.1"/>
    </source>
</evidence>
<reference evidence="6 7" key="1">
    <citation type="submission" date="2019-11" db="EMBL/GenBank/DDBJ databases">
        <title>Type strains purchased from KCTC, JCM and DSMZ.</title>
        <authorList>
            <person name="Lu H."/>
        </authorList>
    </citation>
    <scope>NUCLEOTIDE SEQUENCE [LARGE SCALE GENOMIC DNA]</scope>
    <source>
        <strain evidence="6 7">JCM 31587</strain>
    </source>
</reference>
<proteinExistence type="inferred from homology"/>
<feature type="domain" description="CENP-V/GFA" evidence="5">
    <location>
        <begin position="2"/>
        <end position="105"/>
    </location>
</feature>
<dbReference type="Gene3D" id="3.90.1590.10">
    <property type="entry name" value="glutathione-dependent formaldehyde- activating enzyme (gfa)"/>
    <property type="match status" value="1"/>
</dbReference>
<dbReference type="InterPro" id="IPR006913">
    <property type="entry name" value="CENP-V/GFA"/>
</dbReference>
<dbReference type="InterPro" id="IPR011057">
    <property type="entry name" value="Mss4-like_sf"/>
</dbReference>
<dbReference type="EMBL" id="WNKX01000007">
    <property type="protein sequence ID" value="MTW11342.1"/>
    <property type="molecule type" value="Genomic_DNA"/>
</dbReference>
<sequence>MYTGGCFCGAVQYEAEAPVLTCTWCHCSMCRRLCGAPSVAWFSVPRTQFRYVRGTAAIFHSSPGVTREFCSACGTQLTFRDDSTPDEMDITTCSLDNPEALPPQDHTFADNRLHWEPICDDLPRYRRTRRDGALESA</sequence>
<dbReference type="OrthoDB" id="327703at2"/>
<comment type="caution">
    <text evidence="6">The sequence shown here is derived from an EMBL/GenBank/DDBJ whole genome shotgun (WGS) entry which is preliminary data.</text>
</comment>
<organism evidence="6 7">
    <name type="scientific">Massilia eburnea</name>
    <dbReference type="NCBI Taxonomy" id="1776165"/>
    <lineage>
        <taxon>Bacteria</taxon>
        <taxon>Pseudomonadati</taxon>
        <taxon>Pseudomonadota</taxon>
        <taxon>Betaproteobacteria</taxon>
        <taxon>Burkholderiales</taxon>
        <taxon>Oxalobacteraceae</taxon>
        <taxon>Telluria group</taxon>
        <taxon>Massilia</taxon>
    </lineage>
</organism>